<protein>
    <submittedName>
        <fullName evidence="2">Uncharacterized protein</fullName>
    </submittedName>
</protein>
<feature type="region of interest" description="Disordered" evidence="1">
    <location>
        <begin position="157"/>
        <end position="180"/>
    </location>
</feature>
<accession>A0AAV0LXV3</accession>
<feature type="compositionally biased region" description="Basic and acidic residues" evidence="1">
    <location>
        <begin position="159"/>
        <end position="173"/>
    </location>
</feature>
<feature type="non-terminal residue" evidence="2">
    <location>
        <position position="1"/>
    </location>
</feature>
<evidence type="ECO:0000256" key="1">
    <source>
        <dbReference type="SAM" id="MobiDB-lite"/>
    </source>
</evidence>
<proteinExistence type="predicted"/>
<gene>
    <name evidence="2" type="ORF">LITE_LOCUS25953</name>
</gene>
<organism evidence="2 3">
    <name type="scientific">Linum tenue</name>
    <dbReference type="NCBI Taxonomy" id="586396"/>
    <lineage>
        <taxon>Eukaryota</taxon>
        <taxon>Viridiplantae</taxon>
        <taxon>Streptophyta</taxon>
        <taxon>Embryophyta</taxon>
        <taxon>Tracheophyta</taxon>
        <taxon>Spermatophyta</taxon>
        <taxon>Magnoliopsida</taxon>
        <taxon>eudicotyledons</taxon>
        <taxon>Gunneridae</taxon>
        <taxon>Pentapetalae</taxon>
        <taxon>rosids</taxon>
        <taxon>fabids</taxon>
        <taxon>Malpighiales</taxon>
        <taxon>Linaceae</taxon>
        <taxon>Linum</taxon>
    </lineage>
</organism>
<dbReference type="EMBL" id="CAMGYJ010000006">
    <property type="protein sequence ID" value="CAI0438907.1"/>
    <property type="molecule type" value="Genomic_DNA"/>
</dbReference>
<reference evidence="2" key="1">
    <citation type="submission" date="2022-08" db="EMBL/GenBank/DDBJ databases">
        <authorList>
            <person name="Gutierrez-Valencia J."/>
        </authorList>
    </citation>
    <scope>NUCLEOTIDE SEQUENCE</scope>
</reference>
<name>A0AAV0LXV3_9ROSI</name>
<keyword evidence="3" id="KW-1185">Reference proteome</keyword>
<sequence>SIYIHNSITSALSIDQQRQHSVSDAQIKSIRIPWSPPAPNSSSFVFQILRQIAGTFLQFNSSPPTPFPLCFCHGLLFPFPLFLSFPPIHFPKVGDFLVPLDEPISQKAPLISSRRTTRVINTLPVPSSVLWCLFIFHCNPRPTNDFLLDSLPAPPAPQLHKEDSAGRKREVANKHPPTGTRRIDAFFAKSALENRRGGIA</sequence>
<dbReference type="AlphaFoldDB" id="A0AAV0LXV3"/>
<comment type="caution">
    <text evidence="2">The sequence shown here is derived from an EMBL/GenBank/DDBJ whole genome shotgun (WGS) entry which is preliminary data.</text>
</comment>
<evidence type="ECO:0000313" key="3">
    <source>
        <dbReference type="Proteomes" id="UP001154282"/>
    </source>
</evidence>
<evidence type="ECO:0000313" key="2">
    <source>
        <dbReference type="EMBL" id="CAI0438907.1"/>
    </source>
</evidence>
<dbReference type="Proteomes" id="UP001154282">
    <property type="component" value="Unassembled WGS sequence"/>
</dbReference>